<evidence type="ECO:0000259" key="3">
    <source>
        <dbReference type="PROSITE" id="PS51685"/>
    </source>
</evidence>
<gene>
    <name evidence="4" type="ORF">TeGR_g12466</name>
</gene>
<evidence type="ECO:0000313" key="4">
    <source>
        <dbReference type="EMBL" id="GMI54756.1"/>
    </source>
</evidence>
<keyword evidence="1 2" id="KW-0808">Transferase</keyword>
<dbReference type="PROSITE" id="PS51685">
    <property type="entry name" value="SAM_MT_ERG6_SMT"/>
    <property type="match status" value="1"/>
</dbReference>
<evidence type="ECO:0000256" key="2">
    <source>
        <dbReference type="PROSITE-ProRule" id="PRU01022"/>
    </source>
</evidence>
<feature type="domain" description="SAM-dependent methyltransferase Erg6/SMT-type" evidence="3">
    <location>
        <begin position="1"/>
        <end position="75"/>
    </location>
</feature>
<keyword evidence="2" id="KW-0949">S-adenosyl-L-methionine</keyword>
<proteinExistence type="inferred from homology"/>
<dbReference type="InterPro" id="IPR013705">
    <property type="entry name" value="Sterol_MeTrfase_C"/>
</dbReference>
<dbReference type="PANTHER" id="PTHR44068">
    <property type="entry name" value="ZGC:194242"/>
    <property type="match status" value="1"/>
</dbReference>
<feature type="non-terminal residue" evidence="4">
    <location>
        <position position="1"/>
    </location>
</feature>
<dbReference type="InterPro" id="IPR030384">
    <property type="entry name" value="MeTrfase_SMT"/>
</dbReference>
<dbReference type="Pfam" id="PF08498">
    <property type="entry name" value="Sterol_MT_C"/>
    <property type="match status" value="1"/>
</dbReference>
<evidence type="ECO:0000313" key="5">
    <source>
        <dbReference type="Proteomes" id="UP001165060"/>
    </source>
</evidence>
<dbReference type="InterPro" id="IPR050447">
    <property type="entry name" value="Erg6_SMT_methyltransf"/>
</dbReference>
<keyword evidence="5" id="KW-1185">Reference proteome</keyword>
<name>A0ABQ6ND77_9STRA</name>
<protein>
    <recommendedName>
        <fullName evidence="3">SAM-dependent methyltransferase Erg6/SMT-type domain-containing protein</fullName>
    </recommendedName>
</protein>
<dbReference type="PANTHER" id="PTHR44068:SF1">
    <property type="entry name" value="HYPOTHETICAL LOC100005854"/>
    <property type="match status" value="1"/>
</dbReference>
<keyword evidence="2" id="KW-0489">Methyltransferase</keyword>
<reference evidence="4 5" key="1">
    <citation type="journal article" date="2023" name="Commun. Biol.">
        <title>Genome analysis of Parmales, the sister group of diatoms, reveals the evolutionary specialization of diatoms from phago-mixotrophs to photoautotrophs.</title>
        <authorList>
            <person name="Ban H."/>
            <person name="Sato S."/>
            <person name="Yoshikawa S."/>
            <person name="Yamada K."/>
            <person name="Nakamura Y."/>
            <person name="Ichinomiya M."/>
            <person name="Sato N."/>
            <person name="Blanc-Mathieu R."/>
            <person name="Endo H."/>
            <person name="Kuwata A."/>
            <person name="Ogata H."/>
        </authorList>
    </citation>
    <scope>NUCLEOTIDE SEQUENCE [LARGE SCALE GENOMIC DNA]</scope>
</reference>
<dbReference type="Proteomes" id="UP001165060">
    <property type="component" value="Unassembled WGS sequence"/>
</dbReference>
<sequence>YASLDGSWTSMSGFRMTTLGRTLTHAMVTFLETIRIAPKGSVRVSALLNATALDLVEGGKKELFTPSYFFLAKKL</sequence>
<accession>A0ABQ6ND77</accession>
<organism evidence="4 5">
    <name type="scientific">Tetraparma gracilis</name>
    <dbReference type="NCBI Taxonomy" id="2962635"/>
    <lineage>
        <taxon>Eukaryota</taxon>
        <taxon>Sar</taxon>
        <taxon>Stramenopiles</taxon>
        <taxon>Ochrophyta</taxon>
        <taxon>Bolidophyceae</taxon>
        <taxon>Parmales</taxon>
        <taxon>Triparmaceae</taxon>
        <taxon>Tetraparma</taxon>
    </lineage>
</organism>
<comment type="caution">
    <text evidence="4">The sequence shown here is derived from an EMBL/GenBank/DDBJ whole genome shotgun (WGS) entry which is preliminary data.</text>
</comment>
<comment type="similarity">
    <text evidence="2">Belongs to the class I-like SAM-binding methyltransferase superfamily. Erg6/SMT family.</text>
</comment>
<evidence type="ECO:0000256" key="1">
    <source>
        <dbReference type="ARBA" id="ARBA00022679"/>
    </source>
</evidence>
<dbReference type="EMBL" id="BRYB01006673">
    <property type="protein sequence ID" value="GMI54756.1"/>
    <property type="molecule type" value="Genomic_DNA"/>
</dbReference>